<feature type="compositionally biased region" description="Polar residues" evidence="1">
    <location>
        <begin position="220"/>
        <end position="233"/>
    </location>
</feature>
<dbReference type="AlphaFoldDB" id="A0A6A7BJ11"/>
<feature type="domain" description="DH" evidence="3">
    <location>
        <begin position="318"/>
        <end position="507"/>
    </location>
</feature>
<feature type="non-terminal residue" evidence="4">
    <location>
        <position position="1"/>
    </location>
</feature>
<dbReference type="PROSITE" id="PS50003">
    <property type="entry name" value="PH_DOMAIN"/>
    <property type="match status" value="1"/>
</dbReference>
<reference evidence="4" key="1">
    <citation type="submission" date="2020-01" db="EMBL/GenBank/DDBJ databases">
        <authorList>
            <consortium name="DOE Joint Genome Institute"/>
            <person name="Haridas S."/>
            <person name="Albert R."/>
            <person name="Binder M."/>
            <person name="Bloem J."/>
            <person name="Labutti K."/>
            <person name="Salamov A."/>
            <person name="Andreopoulos B."/>
            <person name="Baker S.E."/>
            <person name="Barry K."/>
            <person name="Bills G."/>
            <person name="Bluhm B.H."/>
            <person name="Cannon C."/>
            <person name="Castanera R."/>
            <person name="Culley D.E."/>
            <person name="Daum C."/>
            <person name="Ezra D."/>
            <person name="Gonzalez J.B."/>
            <person name="Henrissat B."/>
            <person name="Kuo A."/>
            <person name="Liang C."/>
            <person name="Lipzen A."/>
            <person name="Lutzoni F."/>
            <person name="Magnuson J."/>
            <person name="Mondo S."/>
            <person name="Nolan M."/>
            <person name="Ohm R."/>
            <person name="Pangilinan J."/>
            <person name="Park H.-J."/>
            <person name="Ramirez L."/>
            <person name="Alfaro M."/>
            <person name="Sun H."/>
            <person name="Tritt A."/>
            <person name="Yoshinaga Y."/>
            <person name="Zwiers L.-H."/>
            <person name="Turgeon B.G."/>
            <person name="Goodwin S.B."/>
            <person name="Spatafora J.W."/>
            <person name="Crous P.W."/>
            <person name="Grigoriev I.V."/>
        </authorList>
    </citation>
    <scope>NUCLEOTIDE SEQUENCE</scope>
    <source>
        <strain evidence="4">IPT5</strain>
    </source>
</reference>
<dbReference type="EMBL" id="MU006293">
    <property type="protein sequence ID" value="KAF2854389.1"/>
    <property type="molecule type" value="Genomic_DNA"/>
</dbReference>
<dbReference type="Pfam" id="PF00621">
    <property type="entry name" value="RhoGEF"/>
    <property type="match status" value="1"/>
</dbReference>
<dbReference type="PANTHER" id="PTHR46572:SF1">
    <property type="entry name" value="RHO1 GUANINE NUCLEOTIDE EXCHANGE FACTOR TUS1"/>
    <property type="match status" value="1"/>
</dbReference>
<evidence type="ECO:0000313" key="4">
    <source>
        <dbReference type="EMBL" id="KAF2854389.1"/>
    </source>
</evidence>
<dbReference type="GO" id="GO:0005085">
    <property type="term" value="F:guanyl-nucleotide exchange factor activity"/>
    <property type="evidence" value="ECO:0007669"/>
    <property type="project" value="InterPro"/>
</dbReference>
<evidence type="ECO:0000313" key="5">
    <source>
        <dbReference type="Proteomes" id="UP000799423"/>
    </source>
</evidence>
<keyword evidence="5" id="KW-1185">Reference proteome</keyword>
<dbReference type="PANTHER" id="PTHR46572">
    <property type="entry name" value="RHO1 GDP-GTP EXCHANGE PROTEIN 1-RELATED"/>
    <property type="match status" value="1"/>
</dbReference>
<gene>
    <name evidence="4" type="ORF">T440DRAFT_388390</name>
</gene>
<feature type="domain" description="PH" evidence="2">
    <location>
        <begin position="543"/>
        <end position="660"/>
    </location>
</feature>
<dbReference type="SUPFAM" id="SSF48065">
    <property type="entry name" value="DBL homology domain (DH-domain)"/>
    <property type="match status" value="1"/>
</dbReference>
<evidence type="ECO:0000256" key="1">
    <source>
        <dbReference type="SAM" id="MobiDB-lite"/>
    </source>
</evidence>
<accession>A0A6A7BJ11</accession>
<protein>
    <recommendedName>
        <fullName evidence="6">DH domain-containing protein</fullName>
    </recommendedName>
</protein>
<dbReference type="OrthoDB" id="5365701at2759"/>
<dbReference type="SUPFAM" id="SSF50729">
    <property type="entry name" value="PH domain-like"/>
    <property type="match status" value="1"/>
</dbReference>
<dbReference type="PROSITE" id="PS50010">
    <property type="entry name" value="DH_2"/>
    <property type="match status" value="1"/>
</dbReference>
<sequence length="673" mass="76409">VAAIPQIIQSAKELYDLRSRYKDASVLITAIYSESLVIAAALSQVQILLQHDALQNKPQLLETFDRALTGCRVVYGCLEEEVRDLVAKTDSDDLRFKDRAKFLWNEATFKDLLTQIRGQQSALSLLIQGLQMESIADVKQLVQENSVTLDLIVKRSRTLRQSHPHVTIPDSVFNDQIKSKVERAVDADSIAKSAEFSFDDEIVNSRSYRRAMAKFVRTQLSIQQSRPKQTTGVKSEEAWPSPAESKHTSETTSVFSKLSSASSYTVYDTSQTDPQLPRIHSRQPLPLAHKASYDISGSIRLTQPAAGPSVPQSFRNADMHKIWKTLLDGEHKYIDRMIGFRKMFYQNVVRRWPILEQHMQAILIGEQLVQLNRTYLSQVMQDHISDADTTLCPPEIFENWTARAQKLFKEYCRKMPHAMSSLNTTQENDLKFSPFVNTLGLSIAYFGKSWEDYLRLPNIQLQSYVENLQSLVNIAEMTGHTAATHEATRLRRALEAVTWLRTTSSAQLEAAQSREENHNLERCLQKNAPGILELLRLLEPARRIIRQGRMAMKWKSQGSWYSVHVVLLDNYLLWGKSKPLKIGKEHKLAIVDAPIAVGDLELNYAHQPQKSTILDEITRGTTLYIIAMKNMHTGDGPNMLGLYSSEDREAWWSSFMAVTKLAELARIGPSPIL</sequence>
<dbReference type="InterPro" id="IPR052233">
    <property type="entry name" value="Rho-type_GEFs"/>
</dbReference>
<evidence type="ECO:0000259" key="2">
    <source>
        <dbReference type="PROSITE" id="PS50003"/>
    </source>
</evidence>
<feature type="region of interest" description="Disordered" evidence="1">
    <location>
        <begin position="220"/>
        <end position="252"/>
    </location>
</feature>
<dbReference type="InterPro" id="IPR001849">
    <property type="entry name" value="PH_domain"/>
</dbReference>
<dbReference type="Gene3D" id="1.20.900.10">
    <property type="entry name" value="Dbl homology (DH) domain"/>
    <property type="match status" value="1"/>
</dbReference>
<dbReference type="Proteomes" id="UP000799423">
    <property type="component" value="Unassembled WGS sequence"/>
</dbReference>
<evidence type="ECO:0000259" key="3">
    <source>
        <dbReference type="PROSITE" id="PS50010"/>
    </source>
</evidence>
<dbReference type="InterPro" id="IPR000219">
    <property type="entry name" value="DH_dom"/>
</dbReference>
<dbReference type="InterPro" id="IPR035899">
    <property type="entry name" value="DBL_dom_sf"/>
</dbReference>
<name>A0A6A7BJ11_9PLEO</name>
<evidence type="ECO:0008006" key="6">
    <source>
        <dbReference type="Google" id="ProtNLM"/>
    </source>
</evidence>
<organism evidence="4 5">
    <name type="scientific">Plenodomus tracheiphilus IPT5</name>
    <dbReference type="NCBI Taxonomy" id="1408161"/>
    <lineage>
        <taxon>Eukaryota</taxon>
        <taxon>Fungi</taxon>
        <taxon>Dikarya</taxon>
        <taxon>Ascomycota</taxon>
        <taxon>Pezizomycotina</taxon>
        <taxon>Dothideomycetes</taxon>
        <taxon>Pleosporomycetidae</taxon>
        <taxon>Pleosporales</taxon>
        <taxon>Pleosporineae</taxon>
        <taxon>Leptosphaeriaceae</taxon>
        <taxon>Plenodomus</taxon>
    </lineage>
</organism>
<proteinExistence type="predicted"/>